<dbReference type="Proteomes" id="UP000199158">
    <property type="component" value="Unassembled WGS sequence"/>
</dbReference>
<dbReference type="EMBL" id="FOCG01000001">
    <property type="protein sequence ID" value="SEM83999.1"/>
    <property type="molecule type" value="Genomic_DNA"/>
</dbReference>
<keyword evidence="3" id="KW-1185">Reference proteome</keyword>
<accession>A0A1H8BNA9</accession>
<organism evidence="2 3">
    <name type="scientific">Hydrogenoanaerobacterium saccharovorans</name>
    <dbReference type="NCBI Taxonomy" id="474960"/>
    <lineage>
        <taxon>Bacteria</taxon>
        <taxon>Bacillati</taxon>
        <taxon>Bacillota</taxon>
        <taxon>Clostridia</taxon>
        <taxon>Eubacteriales</taxon>
        <taxon>Oscillospiraceae</taxon>
        <taxon>Hydrogenoanaerobacterium</taxon>
    </lineage>
</organism>
<evidence type="ECO:0000313" key="2">
    <source>
        <dbReference type="EMBL" id="SEM83999.1"/>
    </source>
</evidence>
<dbReference type="Pfam" id="PF18871">
    <property type="entry name" value="HEPN_Toprim_N"/>
    <property type="match status" value="1"/>
</dbReference>
<name>A0A1H8BNA9_9FIRM</name>
<evidence type="ECO:0000313" key="3">
    <source>
        <dbReference type="Proteomes" id="UP000199158"/>
    </source>
</evidence>
<dbReference type="InterPro" id="IPR041487">
    <property type="entry name" value="HEPN/Toprim-NTD1"/>
</dbReference>
<sequence>MDSMITLGIGQMEIDWGKNSSYKDHSALFQLSDIKQIPYYYVDTDTERPIVKMREGVSRKLKNMKSRLDLLGYDIASIRERFMEIVREHEDHSCTVMLSFDTFYNAFKEINVSEANTVKYEVEGFENGYDLGEYVSECILKIPDIKDKLFGEFPNDDFERRSLINDLAIFLENMDPYITLRILAENPANLDLEVQWNFSEAIDCGWANRIDLLKEIDPKSRVLIVTEGSSDSFILKKAIEEISPDISDFFDFVDMKENYPFTGTGSLYNFCMGLCRINIQNNIIVVFDNDTAGVEKYKQAELLKKPSSLLITKLPDHPDFCSMQTVGPQGNTIGNINGKAVAIECFLDFHSLPQNPYIRWTAYNRCEKEYQGELENKDEYVRVFKQANLTNASYNSSKLEYLIEYLLQQWIFRKQ</sequence>
<dbReference type="AlphaFoldDB" id="A0A1H8BNA9"/>
<protein>
    <recommendedName>
        <fullName evidence="1">HEPN/Toprim N-terminal domain-containing protein</fullName>
    </recommendedName>
</protein>
<dbReference type="OrthoDB" id="5141316at2"/>
<gene>
    <name evidence="2" type="ORF">SAMN05216180_1994</name>
</gene>
<evidence type="ECO:0000259" key="1">
    <source>
        <dbReference type="Pfam" id="PF18871"/>
    </source>
</evidence>
<proteinExistence type="predicted"/>
<feature type="domain" description="HEPN/Toprim N-terminal" evidence="1">
    <location>
        <begin position="1"/>
        <end position="219"/>
    </location>
</feature>
<reference evidence="2 3" key="1">
    <citation type="submission" date="2016-10" db="EMBL/GenBank/DDBJ databases">
        <authorList>
            <person name="de Groot N.N."/>
        </authorList>
    </citation>
    <scope>NUCLEOTIDE SEQUENCE [LARGE SCALE GENOMIC DNA]</scope>
    <source>
        <strain evidence="2 3">CGMCC 1.5070</strain>
    </source>
</reference>